<sequence>MNYSTFEISALWHWIERLFVYQADSPLMMGSIPFALLFIFFLAIYILLKSYSRTAMMMYVICFSLFFAYKVNGMVMWMLPLTACINYAVTQEMRLHEGKARKALLTFVVLVDLALLCYFKYTNFIIG</sequence>
<feature type="transmembrane region" description="Helical" evidence="1">
    <location>
        <begin position="60"/>
        <end position="83"/>
    </location>
</feature>
<protein>
    <submittedName>
        <fullName evidence="2">Membrane bound O-acyl transferase MBOAT family protein</fullName>
    </submittedName>
</protein>
<keyword evidence="1" id="KW-1133">Transmembrane helix</keyword>
<gene>
    <name evidence="2" type="ORF">OBE_03518</name>
</gene>
<feature type="non-terminal residue" evidence="2">
    <location>
        <position position="127"/>
    </location>
</feature>
<dbReference type="GO" id="GO:0016740">
    <property type="term" value="F:transferase activity"/>
    <property type="evidence" value="ECO:0007669"/>
    <property type="project" value="UniProtKB-KW"/>
</dbReference>
<dbReference type="EMBL" id="AJWZ01002356">
    <property type="protein sequence ID" value="EKC71184.1"/>
    <property type="molecule type" value="Genomic_DNA"/>
</dbReference>
<proteinExistence type="predicted"/>
<feature type="transmembrane region" description="Helical" evidence="1">
    <location>
        <begin position="27"/>
        <end position="48"/>
    </location>
</feature>
<keyword evidence="1" id="KW-0472">Membrane</keyword>
<keyword evidence="2" id="KW-0808">Transferase</keyword>
<dbReference type="AlphaFoldDB" id="K1TU53"/>
<comment type="caution">
    <text evidence="2">The sequence shown here is derived from an EMBL/GenBank/DDBJ whole genome shotgun (WGS) entry which is preliminary data.</text>
</comment>
<evidence type="ECO:0000313" key="2">
    <source>
        <dbReference type="EMBL" id="EKC71184.1"/>
    </source>
</evidence>
<keyword evidence="1" id="KW-0812">Transmembrane</keyword>
<name>K1TU53_9ZZZZ</name>
<organism evidence="2">
    <name type="scientific">human gut metagenome</name>
    <dbReference type="NCBI Taxonomy" id="408170"/>
    <lineage>
        <taxon>unclassified sequences</taxon>
        <taxon>metagenomes</taxon>
        <taxon>organismal metagenomes</taxon>
    </lineage>
</organism>
<accession>K1TU53</accession>
<feature type="transmembrane region" description="Helical" evidence="1">
    <location>
        <begin position="103"/>
        <end position="121"/>
    </location>
</feature>
<reference evidence="2" key="1">
    <citation type="journal article" date="2013" name="Environ. Microbiol.">
        <title>Microbiota from the distal guts of lean and obese adolescents exhibit partial functional redundancy besides clear differences in community structure.</title>
        <authorList>
            <person name="Ferrer M."/>
            <person name="Ruiz A."/>
            <person name="Lanza F."/>
            <person name="Haange S.B."/>
            <person name="Oberbach A."/>
            <person name="Till H."/>
            <person name="Bargiela R."/>
            <person name="Campoy C."/>
            <person name="Segura M.T."/>
            <person name="Richter M."/>
            <person name="von Bergen M."/>
            <person name="Seifert J."/>
            <person name="Suarez A."/>
        </authorList>
    </citation>
    <scope>NUCLEOTIDE SEQUENCE</scope>
</reference>
<evidence type="ECO:0000256" key="1">
    <source>
        <dbReference type="SAM" id="Phobius"/>
    </source>
</evidence>